<comment type="similarity">
    <text evidence="1">Belongs to the UbiD family. UbiD-like/FDC subfamily.</text>
</comment>
<dbReference type="HAMAP" id="MF_01983">
    <property type="entry name" value="UbiD_FDC"/>
    <property type="match status" value="1"/>
</dbReference>
<dbReference type="NCBIfam" id="TIGR00148">
    <property type="entry name" value="UbiD family decarboxylase"/>
    <property type="match status" value="1"/>
</dbReference>
<sequence>MTRPRDLREYLAALDALGDVQEIDTEVGQGLEIGAYIRRCYETRSPAPLFTNIRGTGEGFRLLGAPAALSSAPGRPLARVALSLGLSADAGPHEIVDALAAARRREPIAAREVDTAPCKRNVLLGEQASLARFPTPLLHEGDGGAYVNTWGTIVVRSPEGDWVNWSIARIMRIDDRHLTGLVMHPQHIARAWQLWADRGEPMPFALVQGGDPALPFVSGMPLPDDVDEPGFLGALLGEPVDVVKTETVDLWVPASAEIVIEGHVSVERDADEGPMGEFAGYAPAETTRQPTYTIEAITYRDDPIWPTVVEGEPVDEFHTTTGLTTAAEVLALLREADLPVRTAWAPFEAASHLLVVTVEEDWRAALPGVDSAELTRRIAQVLDGFRSEATVPRVFVLDADVDPADQAELTWALATRCHPEGHRVVRHGPVLPLLACYTAEERHAGRGPKVVHDCLLPEEGRQRRSSFRHIYPADVQQWVLDNWRA</sequence>
<accession>A0ABW3G4E3</accession>
<feature type="domain" description="3-octaprenyl-4-hydroxybenzoate carboxy-lyase-like C-terminal" evidence="4">
    <location>
        <begin position="318"/>
        <end position="454"/>
    </location>
</feature>
<dbReference type="Proteomes" id="UP001597018">
    <property type="component" value="Unassembled WGS sequence"/>
</dbReference>
<comment type="catalytic activity">
    <reaction evidence="1">
        <text>pyrrole-2-carboxylate + H(+) = 1H-pyrrole + CO2</text>
        <dbReference type="Rhea" id="RHEA:31375"/>
        <dbReference type="ChEBI" id="CHEBI:15378"/>
        <dbReference type="ChEBI" id="CHEBI:16526"/>
        <dbReference type="ChEBI" id="CHEBI:19203"/>
        <dbReference type="ChEBI" id="CHEBI:27660"/>
        <dbReference type="EC" id="4.1.1.93"/>
    </reaction>
</comment>
<gene>
    <name evidence="5" type="ORF">ACFQ16_28625</name>
</gene>
<comment type="cofactor">
    <cofactor evidence="1">
        <name>K(+)</name>
        <dbReference type="ChEBI" id="CHEBI:29103"/>
    </cofactor>
    <text evidence="1">Binds 1 K(+) per subunit.</text>
</comment>
<comment type="cofactor">
    <cofactor evidence="1">
        <name>prenylated FMN</name>
        <dbReference type="ChEBI" id="CHEBI:87746"/>
    </cofactor>
    <text evidence="1">Binds 1 prenylated FMN per subunit.</text>
</comment>
<dbReference type="Gene3D" id="1.20.5.4570">
    <property type="match status" value="1"/>
</dbReference>
<feature type="binding site" evidence="1">
    <location>
        <position position="228"/>
    </location>
    <ligand>
        <name>prenylated FMN</name>
        <dbReference type="ChEBI" id="CHEBI:87746"/>
    </ligand>
</feature>
<feature type="binding site" evidence="1">
    <location>
        <position position="169"/>
    </location>
    <ligand>
        <name>prenylated FMN</name>
        <dbReference type="ChEBI" id="CHEBI:87746"/>
    </ligand>
</feature>
<dbReference type="InterPro" id="IPR049383">
    <property type="entry name" value="UbiD-like_N"/>
</dbReference>
<keyword evidence="1" id="KW-0285">Flavoprotein</keyword>
<dbReference type="RefSeq" id="WP_263247623.1">
    <property type="nucleotide sequence ID" value="NZ_BAABLT010000023.1"/>
</dbReference>
<protein>
    <recommendedName>
        <fullName evidence="1">Pyrrole-2-carboxylic acid decarboxylase</fullName>
        <shortName evidence="1">P2C decarboxylase</shortName>
        <ecNumber evidence="1">4.1.1.93</ecNumber>
    </recommendedName>
</protein>
<dbReference type="Pfam" id="PF20696">
    <property type="entry name" value="UbiD_C"/>
    <property type="match status" value="1"/>
</dbReference>
<dbReference type="Pfam" id="PF20695">
    <property type="entry name" value="UbiD_N"/>
    <property type="match status" value="1"/>
</dbReference>
<comment type="caution">
    <text evidence="5">The sequence shown here is derived from an EMBL/GenBank/DDBJ whole genome shotgun (WGS) entry which is preliminary data.</text>
</comment>
<comment type="catalytic activity">
    <reaction evidence="1">
        <text>pyrrole-2-carboxylate + H2O = 1H-pyrrole + hydrogencarbonate</text>
        <dbReference type="Rhea" id="RHEA:31379"/>
        <dbReference type="ChEBI" id="CHEBI:15377"/>
        <dbReference type="ChEBI" id="CHEBI:17544"/>
        <dbReference type="ChEBI" id="CHEBI:19203"/>
        <dbReference type="ChEBI" id="CHEBI:27660"/>
        <dbReference type="EC" id="4.1.1.93"/>
    </reaction>
</comment>
<keyword evidence="1" id="KW-0479">Metal-binding</keyword>
<feature type="binding site" evidence="1">
    <location>
        <position position="165"/>
    </location>
    <ligand>
        <name>K(+)</name>
        <dbReference type="ChEBI" id="CHEBI:29103"/>
    </ligand>
</feature>
<feature type="binding site" evidence="1">
    <location>
        <position position="187"/>
    </location>
    <ligand>
        <name>prenylated FMN</name>
        <dbReference type="ChEBI" id="CHEBI:87746"/>
    </ligand>
</feature>
<keyword evidence="1" id="KW-0210">Decarboxylase</keyword>
<feature type="domain" description="3-octaprenyl-4-hydroxybenzoate carboxy-lyase-like N-terminal" evidence="3">
    <location>
        <begin position="11"/>
        <end position="99"/>
    </location>
</feature>
<dbReference type="InterPro" id="IPR032903">
    <property type="entry name" value="FDC-like"/>
</dbReference>
<keyword evidence="1 5" id="KW-0456">Lyase</keyword>
<dbReference type="SUPFAM" id="SSF50475">
    <property type="entry name" value="FMN-binding split barrel"/>
    <property type="match status" value="1"/>
</dbReference>
<dbReference type="InterPro" id="IPR002830">
    <property type="entry name" value="UbiD"/>
</dbReference>
<evidence type="ECO:0000259" key="4">
    <source>
        <dbReference type="Pfam" id="PF20696"/>
    </source>
</evidence>
<feature type="binding site" evidence="1">
    <location>
        <position position="220"/>
    </location>
    <ligand>
        <name>K(+)</name>
        <dbReference type="ChEBI" id="CHEBI:29103"/>
    </ligand>
</feature>
<feature type="binding site" evidence="1">
    <location>
        <position position="186"/>
    </location>
    <ligand>
        <name>prenylated FMN</name>
        <dbReference type="ChEBI" id="CHEBI:87746"/>
    </ligand>
</feature>
<dbReference type="Pfam" id="PF01977">
    <property type="entry name" value="UbiD"/>
    <property type="match status" value="1"/>
</dbReference>
<feature type="active site" description="Proton donor" evidence="1">
    <location>
        <position position="277"/>
    </location>
</feature>
<dbReference type="InterPro" id="IPR048304">
    <property type="entry name" value="UbiD_Rift_dom"/>
</dbReference>
<feature type="domain" description="3-octaprenyl-4-hydroxybenzoate carboxy-lyase-like Rift-related" evidence="2">
    <location>
        <begin position="112"/>
        <end position="313"/>
    </location>
</feature>
<keyword evidence="6" id="KW-1185">Reference proteome</keyword>
<keyword evidence="1" id="KW-0630">Potassium</keyword>
<comment type="subunit">
    <text evidence="1">Homodimer.</text>
</comment>
<dbReference type="PANTHER" id="PTHR30108">
    <property type="entry name" value="3-OCTAPRENYL-4-HYDROXYBENZOATE CARBOXY-LYASE-RELATED"/>
    <property type="match status" value="1"/>
</dbReference>
<evidence type="ECO:0000259" key="2">
    <source>
        <dbReference type="Pfam" id="PF01977"/>
    </source>
</evidence>
<dbReference type="EMBL" id="JBHTIW010000040">
    <property type="protein sequence ID" value="MFD0923729.1"/>
    <property type="molecule type" value="Genomic_DNA"/>
</dbReference>
<dbReference type="EC" id="4.1.1.93" evidence="1"/>
<keyword evidence="1" id="KW-0464">Manganese</keyword>
<comment type="function">
    <text evidence="1">Catalyzes the prenyl-FMN-dependent decarboxylation of pyrrole-2-carboxylate (P2C). Can also catalyze the carboxylation of pyrrole in the presence of elevated concentrations of CO(2) or bicarbonate.</text>
</comment>
<comment type="cofactor">
    <cofactor evidence="1">
        <name>Mn(2+)</name>
        <dbReference type="ChEBI" id="CHEBI:29035"/>
    </cofactor>
    <text evidence="1">Binds 1 Mn(2+) per subunit.</text>
</comment>
<comment type="caution">
    <text evidence="1">Lacks conserved residue(s) required for the propagation of feature annotation.</text>
</comment>
<dbReference type="Gene3D" id="3.40.1670.10">
    <property type="entry name" value="UbiD C-terminal domain-like"/>
    <property type="match status" value="1"/>
</dbReference>
<feature type="binding site" evidence="1">
    <location>
        <position position="187"/>
    </location>
    <ligand>
        <name>Mn(2+)</name>
        <dbReference type="ChEBI" id="CHEBI:29035"/>
    </ligand>
</feature>
<evidence type="ECO:0000313" key="5">
    <source>
        <dbReference type="EMBL" id="MFD0923729.1"/>
    </source>
</evidence>
<feature type="binding site" evidence="1">
    <location>
        <position position="228"/>
    </location>
    <ligand>
        <name>K(+)</name>
        <dbReference type="ChEBI" id="CHEBI:29103"/>
    </ligand>
</feature>
<dbReference type="PANTHER" id="PTHR30108:SF17">
    <property type="entry name" value="FERULIC ACID DECARBOXYLASE 1"/>
    <property type="match status" value="1"/>
</dbReference>
<feature type="binding site" evidence="1">
    <location>
        <position position="228"/>
    </location>
    <ligand>
        <name>Mn(2+)</name>
        <dbReference type="ChEBI" id="CHEBI:29035"/>
    </ligand>
</feature>
<evidence type="ECO:0000256" key="1">
    <source>
        <dbReference type="HAMAP-Rule" id="MF_01983"/>
    </source>
</evidence>
<keyword evidence="1" id="KW-0288">FMN</keyword>
<evidence type="ECO:0000259" key="3">
    <source>
        <dbReference type="Pfam" id="PF20695"/>
    </source>
</evidence>
<evidence type="ECO:0000313" key="6">
    <source>
        <dbReference type="Proteomes" id="UP001597018"/>
    </source>
</evidence>
<dbReference type="InterPro" id="IPR049381">
    <property type="entry name" value="UbiD-like_C"/>
</dbReference>
<dbReference type="GO" id="GO:0016829">
    <property type="term" value="F:lyase activity"/>
    <property type="evidence" value="ECO:0007669"/>
    <property type="project" value="UniProtKB-KW"/>
</dbReference>
<reference evidence="6" key="1">
    <citation type="journal article" date="2019" name="Int. J. Syst. Evol. Microbiol.">
        <title>The Global Catalogue of Microorganisms (GCM) 10K type strain sequencing project: providing services to taxonomists for standard genome sequencing and annotation.</title>
        <authorList>
            <consortium name="The Broad Institute Genomics Platform"/>
            <consortium name="The Broad Institute Genome Sequencing Center for Infectious Disease"/>
            <person name="Wu L."/>
            <person name="Ma J."/>
        </authorList>
    </citation>
    <scope>NUCLEOTIDE SEQUENCE [LARGE SCALE GENOMIC DNA]</scope>
    <source>
        <strain evidence="6">CCUG 56401</strain>
    </source>
</reference>
<name>A0ABW3G4E3_9PSEU</name>
<proteinExistence type="inferred from homology"/>
<keyword evidence="1" id="KW-0058">Aromatic hydrocarbons catabolism</keyword>
<organism evidence="5 6">
    <name type="scientific">Saccharopolyspora rosea</name>
    <dbReference type="NCBI Taxonomy" id="524884"/>
    <lineage>
        <taxon>Bacteria</taxon>
        <taxon>Bacillati</taxon>
        <taxon>Actinomycetota</taxon>
        <taxon>Actinomycetes</taxon>
        <taxon>Pseudonocardiales</taxon>
        <taxon>Pseudonocardiaceae</taxon>
        <taxon>Saccharopolyspora</taxon>
    </lineage>
</organism>
<dbReference type="SUPFAM" id="SSF143968">
    <property type="entry name" value="UbiD C-terminal domain-like"/>
    <property type="match status" value="1"/>
</dbReference>